<dbReference type="KEGG" id="tet:TTHERM_00218940"/>
<evidence type="ECO:0000256" key="2">
    <source>
        <dbReference type="SAM" id="Coils"/>
    </source>
</evidence>
<keyword evidence="1" id="KW-0547">Nucleotide-binding</keyword>
<feature type="domain" description="Kinesin motor" evidence="3">
    <location>
        <begin position="13"/>
        <end position="351"/>
    </location>
</feature>
<feature type="coiled-coil region" evidence="2">
    <location>
        <begin position="835"/>
        <end position="869"/>
    </location>
</feature>
<dbReference type="SUPFAM" id="SSF52540">
    <property type="entry name" value="P-loop containing nucleoside triphosphate hydrolases"/>
    <property type="match status" value="1"/>
</dbReference>
<keyword evidence="1" id="KW-0505">Motor protein</keyword>
<protein>
    <submittedName>
        <fullName evidence="4">Kinesin motor catalytic domain protein</fullName>
    </submittedName>
</protein>
<feature type="binding site" evidence="1">
    <location>
        <begin position="90"/>
        <end position="97"/>
    </location>
    <ligand>
        <name>ATP</name>
        <dbReference type="ChEBI" id="CHEBI:30616"/>
    </ligand>
</feature>
<feature type="coiled-coil region" evidence="2">
    <location>
        <begin position="678"/>
        <end position="726"/>
    </location>
</feature>
<evidence type="ECO:0000259" key="3">
    <source>
        <dbReference type="PROSITE" id="PS50067"/>
    </source>
</evidence>
<feature type="coiled-coil region" evidence="2">
    <location>
        <begin position="491"/>
        <end position="539"/>
    </location>
</feature>
<reference evidence="5" key="1">
    <citation type="journal article" date="2006" name="PLoS Biol.">
        <title>Macronuclear genome sequence of the ciliate Tetrahymena thermophila, a model eukaryote.</title>
        <authorList>
            <person name="Eisen J.A."/>
            <person name="Coyne R.S."/>
            <person name="Wu M."/>
            <person name="Wu D."/>
            <person name="Thiagarajan M."/>
            <person name="Wortman J.R."/>
            <person name="Badger J.H."/>
            <person name="Ren Q."/>
            <person name="Amedeo P."/>
            <person name="Jones K.M."/>
            <person name="Tallon L.J."/>
            <person name="Delcher A.L."/>
            <person name="Salzberg S.L."/>
            <person name="Silva J.C."/>
            <person name="Haas B.J."/>
            <person name="Majoros W.H."/>
            <person name="Farzad M."/>
            <person name="Carlton J.M."/>
            <person name="Smith R.K. Jr."/>
            <person name="Garg J."/>
            <person name="Pearlman R.E."/>
            <person name="Karrer K.M."/>
            <person name="Sun L."/>
            <person name="Manning G."/>
            <person name="Elde N.C."/>
            <person name="Turkewitz A.P."/>
            <person name="Asai D.J."/>
            <person name="Wilkes D.E."/>
            <person name="Wang Y."/>
            <person name="Cai H."/>
            <person name="Collins K."/>
            <person name="Stewart B.A."/>
            <person name="Lee S.R."/>
            <person name="Wilamowska K."/>
            <person name="Weinberg Z."/>
            <person name="Ruzzo W.L."/>
            <person name="Wloga D."/>
            <person name="Gaertig J."/>
            <person name="Frankel J."/>
            <person name="Tsao C.-C."/>
            <person name="Gorovsky M.A."/>
            <person name="Keeling P.J."/>
            <person name="Waller R.F."/>
            <person name="Patron N.J."/>
            <person name="Cherry J.M."/>
            <person name="Stover N.A."/>
            <person name="Krieger C.J."/>
            <person name="del Toro C."/>
            <person name="Ryder H.F."/>
            <person name="Williamson S.C."/>
            <person name="Barbeau R.A."/>
            <person name="Hamilton E.P."/>
            <person name="Orias E."/>
        </authorList>
    </citation>
    <scope>NUCLEOTIDE SEQUENCE [LARGE SCALE GENOMIC DNA]</scope>
    <source>
        <strain evidence="5">SB210</strain>
    </source>
</reference>
<dbReference type="PROSITE" id="PS50067">
    <property type="entry name" value="KINESIN_MOTOR_2"/>
    <property type="match status" value="1"/>
</dbReference>
<proteinExistence type="inferred from homology"/>
<dbReference type="GO" id="GO:0003777">
    <property type="term" value="F:microtubule motor activity"/>
    <property type="evidence" value="ECO:0007669"/>
    <property type="project" value="InterPro"/>
</dbReference>
<dbReference type="Proteomes" id="UP000009168">
    <property type="component" value="Unassembled WGS sequence"/>
</dbReference>
<dbReference type="GO" id="GO:0005737">
    <property type="term" value="C:cytoplasm"/>
    <property type="evidence" value="ECO:0007669"/>
    <property type="project" value="TreeGrafter"/>
</dbReference>
<dbReference type="RefSeq" id="XP_001020566.3">
    <property type="nucleotide sequence ID" value="XM_001020566.3"/>
</dbReference>
<dbReference type="GeneID" id="7838243"/>
<dbReference type="Pfam" id="PF14739">
    <property type="entry name" value="DUF4472"/>
    <property type="match status" value="1"/>
</dbReference>
<evidence type="ECO:0000313" key="5">
    <source>
        <dbReference type="Proteomes" id="UP000009168"/>
    </source>
</evidence>
<keyword evidence="5" id="KW-1185">Reference proteome</keyword>
<dbReference type="InterPro" id="IPR029329">
    <property type="entry name" value="DUF4472"/>
</dbReference>
<dbReference type="Pfam" id="PF00225">
    <property type="entry name" value="Kinesin"/>
    <property type="match status" value="1"/>
</dbReference>
<keyword evidence="1" id="KW-0067">ATP-binding</keyword>
<name>I7LVY1_TETTS</name>
<evidence type="ECO:0000256" key="1">
    <source>
        <dbReference type="PROSITE-ProRule" id="PRU00283"/>
    </source>
</evidence>
<dbReference type="PRINTS" id="PR00380">
    <property type="entry name" value="KINESINHEAVY"/>
</dbReference>
<dbReference type="Gene3D" id="3.40.850.10">
    <property type="entry name" value="Kinesin motor domain"/>
    <property type="match status" value="1"/>
</dbReference>
<dbReference type="InParanoid" id="I7LVY1"/>
<feature type="coiled-coil region" evidence="2">
    <location>
        <begin position="757"/>
        <end position="795"/>
    </location>
</feature>
<dbReference type="InterPro" id="IPR027417">
    <property type="entry name" value="P-loop_NTPase"/>
</dbReference>
<accession>I7LVY1</accession>
<gene>
    <name evidence="4" type="ORF">TTHERM_00218940</name>
</gene>
<dbReference type="EMBL" id="GG662621">
    <property type="protein sequence ID" value="EAS00321.3"/>
    <property type="molecule type" value="Genomic_DNA"/>
</dbReference>
<dbReference type="PANTHER" id="PTHR22106:SF5">
    <property type="entry name" value="COILED-COIL DOMAIN-CONTAINING PROTEIN 78"/>
    <property type="match status" value="1"/>
</dbReference>
<feature type="coiled-coil region" evidence="2">
    <location>
        <begin position="396"/>
        <end position="451"/>
    </location>
</feature>
<keyword evidence="2" id="KW-0175">Coiled coil</keyword>
<dbReference type="OrthoDB" id="2113965at2759"/>
<dbReference type="eggNOG" id="KOG0243">
    <property type="taxonomic scope" value="Eukaryota"/>
</dbReference>
<dbReference type="InterPro" id="IPR039873">
    <property type="entry name" value="CCDC78"/>
</dbReference>
<dbReference type="InterPro" id="IPR036961">
    <property type="entry name" value="Kinesin_motor_dom_sf"/>
</dbReference>
<dbReference type="PANTHER" id="PTHR22106">
    <property type="entry name" value="COILED-COIL DOMAIN-CONTAINING PROTEIN 78"/>
    <property type="match status" value="1"/>
</dbReference>
<comment type="similarity">
    <text evidence="1">Belongs to the TRAFAC class myosin-kinesin ATPase superfamily. Kinesin family.</text>
</comment>
<feature type="coiled-coil region" evidence="2">
    <location>
        <begin position="902"/>
        <end position="951"/>
    </location>
</feature>
<dbReference type="SMART" id="SM00129">
    <property type="entry name" value="KISc"/>
    <property type="match status" value="1"/>
</dbReference>
<sequence length="1066" mass="124204">MSFPYQNIIKGNPIRTLVRVIPPSNFQREDVKIMANTISLTDSNQRIIEEHDCQEVYGPETDVSTMFQNLFRGHITPLVMGYNITIFTFGSTGSGKSATLEGNAREAGLILQMADSLFNQLETRKHHSSKLNQGNFQNYSYGVRVRYVEIIDEEITDLLGNAGNQFSDALIVKETVWEGPTIQNATVLTVQNQSQLSQLLTEGRKRRNQTSNEFGKLSSKATSIFTIELIQTQELVNDSAIENVTILSRLNFFDLPGSEIMLDDPESIRVRQGSTLNKSIIALTTLLRDMSQNQSKDDYFLTETSTVTHMMKDALGGNSISIGIFCLKNGDPKGSSYTLNMMKRVSNIQNFSIVNDGKAIGLLKRYRAEAIAASSNNRLGGYNMPGIEGELGNQKLQDLERRLIEKDLDKIRLDEERQRFASKLTEMREKYNQLIRDKGDLQSELIKSEEEKLEVSKALVELQIENTRLMEIIQTEKYESSNKLLNADGELLELKIKEEKALEQIQKLQDRLKEVIDDKRELEIEFVALKKNYIEVNKKLDDEKIKNQNVGMELINMVNENKALHDEMNDIYKKSSSTNDENARFINRIEKLENENQEQREALVFAKAEIERLKTEMLKYDILEQQHRIDIDNKKIEMEKGFFEITREKQNEFNKLTQEVEGNLIKNKDERLLWESQKMELTHKNKLQSRKIQELEERLNELMKFNDEMTAENGKLQLQLDEMRSVYRNKLIQFTSEQARGANGDKPIRIGYDMNAREELIRSYNEKEIQLSEQLEKEKRLNKNLKMEIRSLKNYARQMKYLAEDWAPVGVPLPEILKKDAPTQLDDEMLGGALVADQNVEIDRLRKRNRKLEEELRIIQDQLLNQTNKKADKEVDIQQRLLNEIEYMKSTNVRPGSSSQNIEILRKERNDLYEENKKLIAMLKDNRKWDAFILQKENERLMKQIKQYEDGQSIAPISGDSGMLKTKVQFNSFTPTKFFSFQNRLCITKRWLNNWKKINLSFQFVQLWLKNNLNLFKSTYKRLHQNIKKKSWTLKRVEETIDRKLLGILIQLNQNIFQYVLFYILV</sequence>
<organism evidence="4 5">
    <name type="scientific">Tetrahymena thermophila (strain SB210)</name>
    <dbReference type="NCBI Taxonomy" id="312017"/>
    <lineage>
        <taxon>Eukaryota</taxon>
        <taxon>Sar</taxon>
        <taxon>Alveolata</taxon>
        <taxon>Ciliophora</taxon>
        <taxon>Intramacronucleata</taxon>
        <taxon>Oligohymenophorea</taxon>
        <taxon>Hymenostomatida</taxon>
        <taxon>Tetrahymenina</taxon>
        <taxon>Tetrahymenidae</taxon>
        <taxon>Tetrahymena</taxon>
    </lineage>
</organism>
<feature type="coiled-coil region" evidence="2">
    <location>
        <begin position="575"/>
        <end position="616"/>
    </location>
</feature>
<dbReference type="GO" id="GO:0005524">
    <property type="term" value="F:ATP binding"/>
    <property type="evidence" value="ECO:0007669"/>
    <property type="project" value="UniProtKB-UniRule"/>
</dbReference>
<dbReference type="GO" id="GO:0008017">
    <property type="term" value="F:microtubule binding"/>
    <property type="evidence" value="ECO:0007669"/>
    <property type="project" value="InterPro"/>
</dbReference>
<dbReference type="AlphaFoldDB" id="I7LVY1"/>
<dbReference type="InterPro" id="IPR001752">
    <property type="entry name" value="Kinesin_motor_dom"/>
</dbReference>
<evidence type="ECO:0000313" key="4">
    <source>
        <dbReference type="EMBL" id="EAS00321.3"/>
    </source>
</evidence>
<dbReference type="GO" id="GO:0007018">
    <property type="term" value="P:microtubule-based movement"/>
    <property type="evidence" value="ECO:0007669"/>
    <property type="project" value="InterPro"/>
</dbReference>